<comment type="caution">
    <text evidence="2">The sequence shown here is derived from an EMBL/GenBank/DDBJ whole genome shotgun (WGS) entry which is preliminary data.</text>
</comment>
<dbReference type="Proteomes" id="UP000038010">
    <property type="component" value="Unassembled WGS sequence"/>
</dbReference>
<accession>A0A0N1H4I5</accession>
<protein>
    <submittedName>
        <fullName evidence="2">Uncharacterized protein</fullName>
    </submittedName>
</protein>
<sequence>MSAEDSKNVHGEKLNFFAQGVGFFKDGYCRTGPDDKRHLSVAAIMTHAFHQCEFGDGPKYKGIAAGDKTCISAHDFKDAIREMGPSMGPKVYLSATDKKALDVVSLEELKKFAIPDEKRKINRQVESVNPSVIVKLTVSKLGTHSTIMYNGKHWTYIPFKDISRIHLSSMSVILFIGRSCHDYGPPPASMTQFMIQGRTFNQFSDDGGGEESGNESGDNMMSRSTAATAVCQQAR</sequence>
<evidence type="ECO:0000313" key="3">
    <source>
        <dbReference type="Proteomes" id="UP000038010"/>
    </source>
</evidence>
<dbReference type="Gene3D" id="3.30.56.110">
    <property type="entry name" value="Protein of unknown function DUF2237"/>
    <property type="match status" value="1"/>
</dbReference>
<keyword evidence="3" id="KW-1185">Reference proteome</keyword>
<proteinExistence type="predicted"/>
<organism evidence="2 3">
    <name type="scientific">Cyphellophora attinorum</name>
    <dbReference type="NCBI Taxonomy" id="1664694"/>
    <lineage>
        <taxon>Eukaryota</taxon>
        <taxon>Fungi</taxon>
        <taxon>Dikarya</taxon>
        <taxon>Ascomycota</taxon>
        <taxon>Pezizomycotina</taxon>
        <taxon>Eurotiomycetes</taxon>
        <taxon>Chaetothyriomycetidae</taxon>
        <taxon>Chaetothyriales</taxon>
        <taxon>Cyphellophoraceae</taxon>
        <taxon>Cyphellophora</taxon>
    </lineage>
</organism>
<gene>
    <name evidence="2" type="ORF">AB675_7496</name>
</gene>
<dbReference type="EMBL" id="LFJN01000012">
    <property type="protein sequence ID" value="KPI40250.1"/>
    <property type="molecule type" value="Genomic_DNA"/>
</dbReference>
<dbReference type="PANTHER" id="PTHR37466">
    <property type="entry name" value="SLR1628 PROTEIN"/>
    <property type="match status" value="1"/>
</dbReference>
<dbReference type="AlphaFoldDB" id="A0A0N1H4I5"/>
<evidence type="ECO:0000256" key="1">
    <source>
        <dbReference type="SAM" id="MobiDB-lite"/>
    </source>
</evidence>
<dbReference type="VEuPathDB" id="FungiDB:AB675_7496"/>
<dbReference type="GeneID" id="28739747"/>
<name>A0A0N1H4I5_9EURO</name>
<dbReference type="RefSeq" id="XP_018000213.1">
    <property type="nucleotide sequence ID" value="XM_018147867.1"/>
</dbReference>
<dbReference type="PANTHER" id="PTHR37466:SF1">
    <property type="entry name" value="SLR1628 PROTEIN"/>
    <property type="match status" value="1"/>
</dbReference>
<dbReference type="OrthoDB" id="1517790at2759"/>
<dbReference type="Pfam" id="PF09996">
    <property type="entry name" value="DUF2237"/>
    <property type="match status" value="1"/>
</dbReference>
<evidence type="ECO:0000313" key="2">
    <source>
        <dbReference type="EMBL" id="KPI40250.1"/>
    </source>
</evidence>
<dbReference type="InterPro" id="IPR018714">
    <property type="entry name" value="DUF2237"/>
</dbReference>
<feature type="compositionally biased region" description="Polar residues" evidence="1">
    <location>
        <begin position="221"/>
        <end position="235"/>
    </location>
</feature>
<feature type="region of interest" description="Disordered" evidence="1">
    <location>
        <begin position="204"/>
        <end position="235"/>
    </location>
</feature>
<reference evidence="2 3" key="1">
    <citation type="submission" date="2015-06" db="EMBL/GenBank/DDBJ databases">
        <title>Draft genome of the ant-associated black yeast Phialophora attae CBS 131958.</title>
        <authorList>
            <person name="Moreno L.F."/>
            <person name="Stielow B.J."/>
            <person name="de Hoog S."/>
            <person name="Vicente V.A."/>
            <person name="Weiss V.A."/>
            <person name="de Vries M."/>
            <person name="Cruz L.M."/>
            <person name="Souza E.M."/>
        </authorList>
    </citation>
    <scope>NUCLEOTIDE SEQUENCE [LARGE SCALE GENOMIC DNA]</scope>
    <source>
        <strain evidence="2 3">CBS 131958</strain>
    </source>
</reference>